<dbReference type="SMART" id="SM00387">
    <property type="entry name" value="HATPase_c"/>
    <property type="match status" value="1"/>
</dbReference>
<keyword evidence="3" id="KW-0597">Phosphoprotein</keyword>
<dbReference type="InterPro" id="IPR013783">
    <property type="entry name" value="Ig-like_fold"/>
</dbReference>
<dbReference type="SUPFAM" id="SSF47384">
    <property type="entry name" value="Homodimeric domain of signal transducing histidine kinase"/>
    <property type="match status" value="1"/>
</dbReference>
<sequence length="1093" mass="122890">MVRFIFVIFTLLVAFNSFSKDIYSASSVIEISASPVQKADWDNVAELTLPTGQPILTHTEQVDLDMVQPIEKSPVTRFNMNEIAVSIKKVPGASFEINNTVKQFNHWSRVKAAQYELNTLSDIRHFSPRQGLPTGSVYETVQGKDGHLWLATNGEGLCQYIANHFRCFNDSHGLSNNRVWDIEKMPSGELILATDKGINIYDGAYFKSLTVSKEEFKEKVSDVAIVSDTVYFTTGSQLYQYHQNVLYKIMVPDGFGIINQLEADQNTLLLATSSGLYRLYEGALSQLVFDKNCQGHVSFATSSKQKIAFSIVGSGVCIIDKVQQLSYLQSGVDSLNVTALLLDESRNTLWIGDDSKGVFKVRNEHVYAFNKQNGLSDQHIRGLMQDAQGHVWVSTYGAGINRIKDSGFRLLTKRSGLHRERVSAMANINDKLWLGQYGTGIQVLDKGQWMGISHSLYNQYIHTIAQDAEGRVWVGSRQGVIVLGSHDTLHIWHQMGLEANIIHQIVTAPDGCMYIASEKGLYRACENTLQFLNLEQQEYVIDVYIDQTNKVWFVTNGGGTYFVDRGVVYRFTERDGLPSDWAYSLEQGSDGTMFIGTRKGVFALKWQAGSWIGRHIRVDDGLSSHIVLGLKIHQGELWVGTERGNNRIRLTDLFISEQPLQVDSFVYENGYLAVDATLNTAEFINNTFYWGSGSGVTYFDPTAIDLTANLATSILEVSSLSRAGTHLHAPIENASEEVVEFSPETLQITFRVSHKDWANPERVLYQTRLLGSSELWSEPSESSEIAYNHLGAGEYEFQVRAMSSRKFGDHVSYQFTILTPWWQTWWAYTLAACSLLLVMYQTIKWRFSFLAKQQRIKDRAEFSEALLERKKQLLAEVSHEIRTPLSVLKMSVEGLEYNLLEDTEKTYQLLHRRIADINMLVADIDQLARTELEERALCPEHVAVKPWLTSWSQDAKGRILQRDGYEFDVDIKINDALIINADVDRLTQVLTNLLSNSIRYTAKPAQIVFTASLLDGALVLSLSDSSPGVHDSELKTIFERMYQSEKNKELYKGGTGLGLAICQDLVERHGGCIFAEHSVLGGVKVTIVLPALP</sequence>
<dbReference type="InterPro" id="IPR003661">
    <property type="entry name" value="HisK_dim/P_dom"/>
</dbReference>
<dbReference type="InterPro" id="IPR036097">
    <property type="entry name" value="HisK_dim/P_sf"/>
</dbReference>
<dbReference type="Pfam" id="PF02518">
    <property type="entry name" value="HATPase_c"/>
    <property type="match status" value="1"/>
</dbReference>
<proteinExistence type="predicted"/>
<dbReference type="PANTHER" id="PTHR43547">
    <property type="entry name" value="TWO-COMPONENT HISTIDINE KINASE"/>
    <property type="match status" value="1"/>
</dbReference>
<dbReference type="InterPro" id="IPR011123">
    <property type="entry name" value="Y_Y_Y"/>
</dbReference>
<dbReference type="InterPro" id="IPR005467">
    <property type="entry name" value="His_kinase_dom"/>
</dbReference>
<dbReference type="InterPro" id="IPR011110">
    <property type="entry name" value="Reg_prop"/>
</dbReference>
<dbReference type="EC" id="2.7.13.3" evidence="2"/>
<comment type="catalytic activity">
    <reaction evidence="1">
        <text>ATP + protein L-histidine = ADP + protein N-phospho-L-histidine.</text>
        <dbReference type="EC" id="2.7.13.3"/>
    </reaction>
</comment>
<dbReference type="Gene3D" id="3.30.565.10">
    <property type="entry name" value="Histidine kinase-like ATPase, C-terminal domain"/>
    <property type="match status" value="1"/>
</dbReference>
<dbReference type="Pfam" id="PF07495">
    <property type="entry name" value="Y_Y_Y"/>
    <property type="match status" value="1"/>
</dbReference>
<dbReference type="InterPro" id="IPR003594">
    <property type="entry name" value="HATPase_dom"/>
</dbReference>
<evidence type="ECO:0000313" key="6">
    <source>
        <dbReference type="Proteomes" id="UP000076643"/>
    </source>
</evidence>
<dbReference type="SUPFAM" id="SSF63829">
    <property type="entry name" value="Calcium-dependent phosphotriesterase"/>
    <property type="match status" value="2"/>
</dbReference>
<dbReference type="Gene3D" id="2.60.40.10">
    <property type="entry name" value="Immunoglobulins"/>
    <property type="match status" value="1"/>
</dbReference>
<dbReference type="GO" id="GO:0000155">
    <property type="term" value="F:phosphorelay sensor kinase activity"/>
    <property type="evidence" value="ECO:0007669"/>
    <property type="project" value="InterPro"/>
</dbReference>
<evidence type="ECO:0000259" key="4">
    <source>
        <dbReference type="PROSITE" id="PS50109"/>
    </source>
</evidence>
<dbReference type="PANTHER" id="PTHR43547:SF2">
    <property type="entry name" value="HYBRID SIGNAL TRANSDUCTION HISTIDINE KINASE C"/>
    <property type="match status" value="1"/>
</dbReference>
<dbReference type="InterPro" id="IPR015943">
    <property type="entry name" value="WD40/YVTN_repeat-like_dom_sf"/>
</dbReference>
<evidence type="ECO:0000256" key="2">
    <source>
        <dbReference type="ARBA" id="ARBA00012438"/>
    </source>
</evidence>
<evidence type="ECO:0000256" key="1">
    <source>
        <dbReference type="ARBA" id="ARBA00000085"/>
    </source>
</evidence>
<dbReference type="PATRIC" id="fig|1365250.3.peg.3064"/>
<dbReference type="AlphaFoldDB" id="A0A166WAP6"/>
<name>A0A166WAP6_9GAMM</name>
<dbReference type="EMBL" id="AUYB01000106">
    <property type="protein sequence ID" value="KZN36683.1"/>
    <property type="molecule type" value="Genomic_DNA"/>
</dbReference>
<reference evidence="5 6" key="1">
    <citation type="submission" date="2013-07" db="EMBL/GenBank/DDBJ databases">
        <title>Comparative Genomic and Metabolomic Analysis of Twelve Strains of Pseudoalteromonas luteoviolacea.</title>
        <authorList>
            <person name="Vynne N.G."/>
            <person name="Mansson M."/>
            <person name="Gram L."/>
        </authorList>
    </citation>
    <scope>NUCLEOTIDE SEQUENCE [LARGE SCALE GENOMIC DNA]</scope>
    <source>
        <strain evidence="5 6">DSM 6061</strain>
    </source>
</reference>
<dbReference type="Gene3D" id="2.130.10.10">
    <property type="entry name" value="YVTN repeat-like/Quinoprotein amine dehydrogenase"/>
    <property type="match status" value="2"/>
</dbReference>
<keyword evidence="6" id="KW-1185">Reference proteome</keyword>
<dbReference type="PROSITE" id="PS50109">
    <property type="entry name" value="HIS_KIN"/>
    <property type="match status" value="1"/>
</dbReference>
<dbReference type="Pfam" id="PF00512">
    <property type="entry name" value="HisKA"/>
    <property type="match status" value="1"/>
</dbReference>
<dbReference type="SMART" id="SM00388">
    <property type="entry name" value="HisKA"/>
    <property type="match status" value="1"/>
</dbReference>
<dbReference type="PRINTS" id="PR00344">
    <property type="entry name" value="BCTRLSENSOR"/>
</dbReference>
<gene>
    <name evidence="5" type="ORF">N475_17305</name>
</gene>
<comment type="caution">
    <text evidence="5">The sequence shown here is derived from an EMBL/GenBank/DDBJ whole genome shotgun (WGS) entry which is preliminary data.</text>
</comment>
<protein>
    <recommendedName>
        <fullName evidence="2">histidine kinase</fullName>
        <ecNumber evidence="2">2.7.13.3</ecNumber>
    </recommendedName>
</protein>
<dbReference type="InterPro" id="IPR036890">
    <property type="entry name" value="HATPase_C_sf"/>
</dbReference>
<dbReference type="Gene3D" id="1.10.287.130">
    <property type="match status" value="1"/>
</dbReference>
<dbReference type="Pfam" id="PF07494">
    <property type="entry name" value="Reg_prop"/>
    <property type="match status" value="2"/>
</dbReference>
<dbReference type="Proteomes" id="UP000076643">
    <property type="component" value="Unassembled WGS sequence"/>
</dbReference>
<dbReference type="SUPFAM" id="SSF55874">
    <property type="entry name" value="ATPase domain of HSP90 chaperone/DNA topoisomerase II/histidine kinase"/>
    <property type="match status" value="1"/>
</dbReference>
<evidence type="ECO:0000313" key="5">
    <source>
        <dbReference type="EMBL" id="KZN36683.1"/>
    </source>
</evidence>
<dbReference type="CDD" id="cd00082">
    <property type="entry name" value="HisKA"/>
    <property type="match status" value="1"/>
</dbReference>
<evidence type="ECO:0000256" key="3">
    <source>
        <dbReference type="ARBA" id="ARBA00022553"/>
    </source>
</evidence>
<dbReference type="InterPro" id="IPR004358">
    <property type="entry name" value="Sig_transdc_His_kin-like_C"/>
</dbReference>
<organism evidence="5 6">
    <name type="scientific">Pseudoalteromonas luteoviolacea DSM 6061</name>
    <dbReference type="NCBI Taxonomy" id="1365250"/>
    <lineage>
        <taxon>Bacteria</taxon>
        <taxon>Pseudomonadati</taxon>
        <taxon>Pseudomonadota</taxon>
        <taxon>Gammaproteobacteria</taxon>
        <taxon>Alteromonadales</taxon>
        <taxon>Pseudoalteromonadaceae</taxon>
        <taxon>Pseudoalteromonas</taxon>
    </lineage>
</organism>
<feature type="domain" description="Histidine kinase" evidence="4">
    <location>
        <begin position="876"/>
        <end position="1093"/>
    </location>
</feature>
<accession>A0A166WAP6</accession>